<dbReference type="InterPro" id="IPR036259">
    <property type="entry name" value="MFS_trans_sf"/>
</dbReference>
<evidence type="ECO:0000313" key="10">
    <source>
        <dbReference type="Proteomes" id="UP000326924"/>
    </source>
</evidence>
<dbReference type="CDD" id="cd17316">
    <property type="entry name" value="MFS_SV2_like"/>
    <property type="match status" value="1"/>
</dbReference>
<feature type="transmembrane region" description="Helical" evidence="7">
    <location>
        <begin position="156"/>
        <end position="175"/>
    </location>
</feature>
<dbReference type="SUPFAM" id="SSF103473">
    <property type="entry name" value="MFS general substrate transporter"/>
    <property type="match status" value="1"/>
</dbReference>
<sequence>MLLRPRADDVAGVDVVIPLSEARRAPGGAVSVGDSEKAPHEREDVWTLSALRAEIEGDEVESGENPVYDRKSKVVNRALLDMGMGKYQWQLFTLCGFGWFTDNLWLQGLAIILPAVQREFKVPDNKIGYTTTATFIGLLLGASFWGAAADIIGRRLAFNTTLGIAGIFGLAVAGAPNWVGVAALFSVLGLGVGGNLPVDGALFLEFLPANHGGLLTMLSVWWPLGQLVASLIAWGFLPNYSCSAEQAVCTKEGNMGWRYTILTLGALTIAMFIARFFLFHLYESPKYYLSKGLDREAVATVHGIAAKNGTKTWLTLEILEELGGGSSPSASTKDSAAADIDAILKSKLSRFSLHRLRQLFATRTLAWSTLLVWFCWATIGMGYPLFNAFLPMYLARSGANGTKPNSIVYRNYLITSLLGVPGSILAHITVETRHIGRKGTLAAATLLSGVFLYLFTVSTSDAYQLAFTSLESFFQNAMYGVLYAYTPEVFPAPCRGTATGVASLLNRIMGLLAPIIATNTFGLDPRIPVWIAGALILSAFLAMVALPIETRDRAKL</sequence>
<evidence type="ECO:0000256" key="2">
    <source>
        <dbReference type="ARBA" id="ARBA00008335"/>
    </source>
</evidence>
<dbReference type="PANTHER" id="PTHR23511:SF5">
    <property type="entry name" value="MAJOR FACILITATOR-TYPE TRANSPORTER HXNZ-RELATED"/>
    <property type="match status" value="1"/>
</dbReference>
<comment type="similarity">
    <text evidence="2">Belongs to the major facilitator superfamily.</text>
</comment>
<dbReference type="OrthoDB" id="4139357at2759"/>
<feature type="transmembrane region" description="Helical" evidence="7">
    <location>
        <begin position="365"/>
        <end position="386"/>
    </location>
</feature>
<organism evidence="9 10">
    <name type="scientific">Sphaerosporella brunnea</name>
    <dbReference type="NCBI Taxonomy" id="1250544"/>
    <lineage>
        <taxon>Eukaryota</taxon>
        <taxon>Fungi</taxon>
        <taxon>Dikarya</taxon>
        <taxon>Ascomycota</taxon>
        <taxon>Pezizomycotina</taxon>
        <taxon>Pezizomycetes</taxon>
        <taxon>Pezizales</taxon>
        <taxon>Pyronemataceae</taxon>
        <taxon>Sphaerosporella</taxon>
    </lineage>
</organism>
<keyword evidence="9" id="KW-0762">Sugar transport</keyword>
<comment type="caution">
    <text evidence="9">The sequence shown here is derived from an EMBL/GenBank/DDBJ whole genome shotgun (WGS) entry which is preliminary data.</text>
</comment>
<dbReference type="InterPro" id="IPR011701">
    <property type="entry name" value="MFS"/>
</dbReference>
<feature type="transmembrane region" description="Helical" evidence="7">
    <location>
        <begin position="440"/>
        <end position="456"/>
    </location>
</feature>
<keyword evidence="10" id="KW-1185">Reference proteome</keyword>
<dbReference type="PROSITE" id="PS50850">
    <property type="entry name" value="MFS"/>
    <property type="match status" value="1"/>
</dbReference>
<evidence type="ECO:0000256" key="1">
    <source>
        <dbReference type="ARBA" id="ARBA00004141"/>
    </source>
</evidence>
<feature type="transmembrane region" description="Helical" evidence="7">
    <location>
        <begin position="529"/>
        <end position="548"/>
    </location>
</feature>
<keyword evidence="5 7" id="KW-1133">Transmembrane helix</keyword>
<dbReference type="GO" id="GO:0016020">
    <property type="term" value="C:membrane"/>
    <property type="evidence" value="ECO:0007669"/>
    <property type="project" value="UniProtKB-SubCell"/>
</dbReference>
<dbReference type="EMBL" id="VXIS01000171">
    <property type="protein sequence ID" value="KAA8899168.1"/>
    <property type="molecule type" value="Genomic_DNA"/>
</dbReference>
<feature type="transmembrane region" description="Helical" evidence="7">
    <location>
        <begin position="181"/>
        <end position="202"/>
    </location>
</feature>
<dbReference type="Gene3D" id="1.20.1250.20">
    <property type="entry name" value="MFS general substrate transporter like domains"/>
    <property type="match status" value="1"/>
</dbReference>
<feature type="transmembrane region" description="Helical" evidence="7">
    <location>
        <begin position="127"/>
        <end position="149"/>
    </location>
</feature>
<dbReference type="PANTHER" id="PTHR23511">
    <property type="entry name" value="SYNAPTIC VESICLE GLYCOPROTEIN 2"/>
    <property type="match status" value="1"/>
</dbReference>
<feature type="transmembrane region" description="Helical" evidence="7">
    <location>
        <begin position="91"/>
        <end position="115"/>
    </location>
</feature>
<keyword evidence="6 7" id="KW-0472">Membrane</keyword>
<evidence type="ECO:0000256" key="4">
    <source>
        <dbReference type="ARBA" id="ARBA00022692"/>
    </source>
</evidence>
<name>A0A5J5EP57_9PEZI</name>
<dbReference type="GO" id="GO:0022857">
    <property type="term" value="F:transmembrane transporter activity"/>
    <property type="evidence" value="ECO:0007669"/>
    <property type="project" value="InterPro"/>
</dbReference>
<evidence type="ECO:0000259" key="8">
    <source>
        <dbReference type="PROSITE" id="PS50850"/>
    </source>
</evidence>
<dbReference type="InParanoid" id="A0A5J5EP57"/>
<dbReference type="AlphaFoldDB" id="A0A5J5EP57"/>
<evidence type="ECO:0000256" key="7">
    <source>
        <dbReference type="SAM" id="Phobius"/>
    </source>
</evidence>
<feature type="transmembrane region" description="Helical" evidence="7">
    <location>
        <begin position="406"/>
        <end position="428"/>
    </location>
</feature>
<reference evidence="9 10" key="1">
    <citation type="submission" date="2019-09" db="EMBL/GenBank/DDBJ databases">
        <title>Draft genome of the ectomycorrhizal ascomycete Sphaerosporella brunnea.</title>
        <authorList>
            <consortium name="DOE Joint Genome Institute"/>
            <person name="Benucci G.M."/>
            <person name="Marozzi G."/>
            <person name="Antonielli L."/>
            <person name="Sanchez S."/>
            <person name="Marco P."/>
            <person name="Wang X."/>
            <person name="Falini L.B."/>
            <person name="Barry K."/>
            <person name="Haridas S."/>
            <person name="Lipzen A."/>
            <person name="Labutti K."/>
            <person name="Grigoriev I.V."/>
            <person name="Murat C."/>
            <person name="Martin F."/>
            <person name="Albertini E."/>
            <person name="Donnini D."/>
            <person name="Bonito G."/>
        </authorList>
    </citation>
    <scope>NUCLEOTIDE SEQUENCE [LARGE SCALE GENOMIC DNA]</scope>
    <source>
        <strain evidence="9 10">Sb_GMNB300</strain>
    </source>
</reference>
<feature type="domain" description="Major facilitator superfamily (MFS) profile" evidence="8">
    <location>
        <begin position="91"/>
        <end position="551"/>
    </location>
</feature>
<dbReference type="FunFam" id="1.20.1250.20:FF:000171">
    <property type="entry name" value="MFS general substrate transporter"/>
    <property type="match status" value="1"/>
</dbReference>
<evidence type="ECO:0000256" key="5">
    <source>
        <dbReference type="ARBA" id="ARBA00022989"/>
    </source>
</evidence>
<evidence type="ECO:0000256" key="3">
    <source>
        <dbReference type="ARBA" id="ARBA00022448"/>
    </source>
</evidence>
<feature type="transmembrane region" description="Helical" evidence="7">
    <location>
        <begin position="257"/>
        <end position="278"/>
    </location>
</feature>
<evidence type="ECO:0000313" key="9">
    <source>
        <dbReference type="EMBL" id="KAA8899168.1"/>
    </source>
</evidence>
<dbReference type="Proteomes" id="UP000326924">
    <property type="component" value="Unassembled WGS sequence"/>
</dbReference>
<comment type="subcellular location">
    <subcellularLocation>
        <location evidence="1">Membrane</location>
        <topology evidence="1">Multi-pass membrane protein</topology>
    </subcellularLocation>
</comment>
<keyword evidence="4 7" id="KW-0812">Transmembrane</keyword>
<proteinExistence type="inferred from homology"/>
<feature type="transmembrane region" description="Helical" evidence="7">
    <location>
        <begin position="214"/>
        <end position="237"/>
    </location>
</feature>
<accession>A0A5J5EP57</accession>
<dbReference type="InterPro" id="IPR020846">
    <property type="entry name" value="MFS_dom"/>
</dbReference>
<dbReference type="Pfam" id="PF07690">
    <property type="entry name" value="MFS_1"/>
    <property type="match status" value="2"/>
</dbReference>
<protein>
    <submittedName>
        <fullName evidence="9">Sugar transporter</fullName>
    </submittedName>
</protein>
<gene>
    <name evidence="9" type="ORF">FN846DRAFT_782444</name>
</gene>
<keyword evidence="3" id="KW-0813">Transport</keyword>
<evidence type="ECO:0000256" key="6">
    <source>
        <dbReference type="ARBA" id="ARBA00023136"/>
    </source>
</evidence>